<dbReference type="InterPro" id="IPR005545">
    <property type="entry name" value="YCII"/>
</dbReference>
<name>A0A4R2INS1_9ACTN</name>
<dbReference type="Pfam" id="PF03795">
    <property type="entry name" value="YCII"/>
    <property type="match status" value="1"/>
</dbReference>
<sequence length="115" mass="11892">MGKYLVMIYDNEAAWAAADPSVAETNHKNHQAFAEANGAALRGGAQLGESSTATSIRSDGSGGFVVTDGTFVETKEVMGGYYLIEAADLDEALSIAKQVPSPMGGVEVRPIINGG</sequence>
<dbReference type="PANTHER" id="PTHR35174:SF3">
    <property type="entry name" value="BLL7171 PROTEIN"/>
    <property type="match status" value="1"/>
</dbReference>
<evidence type="ECO:0000313" key="3">
    <source>
        <dbReference type="EMBL" id="TCO45639.1"/>
    </source>
</evidence>
<accession>A0A4R2INS1</accession>
<proteinExistence type="inferred from homology"/>
<dbReference type="SUPFAM" id="SSF54909">
    <property type="entry name" value="Dimeric alpha+beta barrel"/>
    <property type="match status" value="1"/>
</dbReference>
<keyword evidence="4" id="KW-1185">Reference proteome</keyword>
<comment type="similarity">
    <text evidence="1">Belongs to the YciI family.</text>
</comment>
<gene>
    <name evidence="3" type="ORF">EV646_108262</name>
</gene>
<dbReference type="Gene3D" id="3.30.70.1060">
    <property type="entry name" value="Dimeric alpha+beta barrel"/>
    <property type="match status" value="1"/>
</dbReference>
<organism evidence="3 4">
    <name type="scientific">Kribbella antiqua</name>
    <dbReference type="NCBI Taxonomy" id="2512217"/>
    <lineage>
        <taxon>Bacteria</taxon>
        <taxon>Bacillati</taxon>
        <taxon>Actinomycetota</taxon>
        <taxon>Actinomycetes</taxon>
        <taxon>Propionibacteriales</taxon>
        <taxon>Kribbellaceae</taxon>
        <taxon>Kribbella</taxon>
    </lineage>
</organism>
<dbReference type="AlphaFoldDB" id="A0A4R2INS1"/>
<comment type="caution">
    <text evidence="3">The sequence shown here is derived from an EMBL/GenBank/DDBJ whole genome shotgun (WGS) entry which is preliminary data.</text>
</comment>
<feature type="domain" description="YCII-related" evidence="2">
    <location>
        <begin position="3"/>
        <end position="112"/>
    </location>
</feature>
<reference evidence="3 4" key="1">
    <citation type="journal article" date="2015" name="Stand. Genomic Sci.">
        <title>Genomic Encyclopedia of Bacterial and Archaeal Type Strains, Phase III: the genomes of soil and plant-associated and newly described type strains.</title>
        <authorList>
            <person name="Whitman W.B."/>
            <person name="Woyke T."/>
            <person name="Klenk H.P."/>
            <person name="Zhou Y."/>
            <person name="Lilburn T.G."/>
            <person name="Beck B.J."/>
            <person name="De Vos P."/>
            <person name="Vandamme P."/>
            <person name="Eisen J.A."/>
            <person name="Garrity G."/>
            <person name="Hugenholtz P."/>
            <person name="Kyrpides N.C."/>
        </authorList>
    </citation>
    <scope>NUCLEOTIDE SEQUENCE [LARGE SCALE GENOMIC DNA]</scope>
    <source>
        <strain evidence="3 4">VKM Ac-2541</strain>
    </source>
</reference>
<evidence type="ECO:0000313" key="4">
    <source>
        <dbReference type="Proteomes" id="UP000295573"/>
    </source>
</evidence>
<dbReference type="InterPro" id="IPR011008">
    <property type="entry name" value="Dimeric_a/b-barrel"/>
</dbReference>
<dbReference type="OrthoDB" id="668782at2"/>
<evidence type="ECO:0000256" key="1">
    <source>
        <dbReference type="ARBA" id="ARBA00007689"/>
    </source>
</evidence>
<dbReference type="EMBL" id="SLWR01000008">
    <property type="protein sequence ID" value="TCO45639.1"/>
    <property type="molecule type" value="Genomic_DNA"/>
</dbReference>
<dbReference type="PANTHER" id="PTHR35174">
    <property type="entry name" value="BLL7171 PROTEIN-RELATED"/>
    <property type="match status" value="1"/>
</dbReference>
<dbReference type="RefSeq" id="WP_132152063.1">
    <property type="nucleotide sequence ID" value="NZ_SLWR01000008.1"/>
</dbReference>
<dbReference type="Proteomes" id="UP000295573">
    <property type="component" value="Unassembled WGS sequence"/>
</dbReference>
<protein>
    <recommendedName>
        <fullName evidence="2">YCII-related domain-containing protein</fullName>
    </recommendedName>
</protein>
<evidence type="ECO:0000259" key="2">
    <source>
        <dbReference type="Pfam" id="PF03795"/>
    </source>
</evidence>